<keyword evidence="10" id="KW-1185">Reference proteome</keyword>
<evidence type="ECO:0000313" key="10">
    <source>
        <dbReference type="Proteomes" id="UP000261420"/>
    </source>
</evidence>
<evidence type="ECO:0000259" key="8">
    <source>
        <dbReference type="Pfam" id="PF13359"/>
    </source>
</evidence>
<dbReference type="Pfam" id="PF13359">
    <property type="entry name" value="DDE_Tnp_4"/>
    <property type="match status" value="1"/>
</dbReference>
<evidence type="ECO:0000256" key="7">
    <source>
        <dbReference type="ARBA" id="ARBA00023242"/>
    </source>
</evidence>
<dbReference type="GO" id="GO:0016787">
    <property type="term" value="F:hydrolase activity"/>
    <property type="evidence" value="ECO:0007669"/>
    <property type="project" value="UniProtKB-KW"/>
</dbReference>
<dbReference type="GeneTree" id="ENSGT00940000154348"/>
<dbReference type="PANTHER" id="PTHR22930:SF267">
    <property type="entry name" value="NUCLEASE HARBI1-RELATED"/>
    <property type="match status" value="1"/>
</dbReference>
<dbReference type="OMA" id="EVENRCH"/>
<comment type="cofactor">
    <cofactor evidence="1">
        <name>a divalent metal cation</name>
        <dbReference type="ChEBI" id="CHEBI:60240"/>
    </cofactor>
</comment>
<dbReference type="Ensembl" id="ENSSDUT00000031155.1">
    <property type="protein sequence ID" value="ENSSDUP00000030620.1"/>
    <property type="gene ID" value="ENSSDUG00000022057.1"/>
</dbReference>
<organism evidence="9 10">
    <name type="scientific">Seriola dumerili</name>
    <name type="common">Greater amberjack</name>
    <name type="synonym">Caranx dumerili</name>
    <dbReference type="NCBI Taxonomy" id="41447"/>
    <lineage>
        <taxon>Eukaryota</taxon>
        <taxon>Metazoa</taxon>
        <taxon>Chordata</taxon>
        <taxon>Craniata</taxon>
        <taxon>Vertebrata</taxon>
        <taxon>Euteleostomi</taxon>
        <taxon>Actinopterygii</taxon>
        <taxon>Neopterygii</taxon>
        <taxon>Teleostei</taxon>
        <taxon>Neoteleostei</taxon>
        <taxon>Acanthomorphata</taxon>
        <taxon>Carangaria</taxon>
        <taxon>Carangiformes</taxon>
        <taxon>Carangidae</taxon>
        <taxon>Seriola</taxon>
    </lineage>
</organism>
<keyword evidence="5" id="KW-0479">Metal-binding</keyword>
<evidence type="ECO:0000313" key="9">
    <source>
        <dbReference type="Ensembl" id="ENSSDUP00000030620.1"/>
    </source>
</evidence>
<feature type="domain" description="DDE Tnp4" evidence="8">
    <location>
        <begin position="123"/>
        <end position="275"/>
    </location>
</feature>
<comment type="similarity">
    <text evidence="3">Belongs to the HARBI1 family.</text>
</comment>
<evidence type="ECO:0000256" key="5">
    <source>
        <dbReference type="ARBA" id="ARBA00022723"/>
    </source>
</evidence>
<proteinExistence type="inferred from homology"/>
<dbReference type="AlphaFoldDB" id="A0A3B4VLK6"/>
<keyword evidence="4" id="KW-0540">Nuclease</keyword>
<reference evidence="9" key="1">
    <citation type="submission" date="2025-08" db="UniProtKB">
        <authorList>
            <consortium name="Ensembl"/>
        </authorList>
    </citation>
    <scope>IDENTIFICATION</scope>
</reference>
<dbReference type="GO" id="GO:0004518">
    <property type="term" value="F:nuclease activity"/>
    <property type="evidence" value="ECO:0007669"/>
    <property type="project" value="UniProtKB-KW"/>
</dbReference>
<protein>
    <recommendedName>
        <fullName evidence="8">DDE Tnp4 domain-containing protein</fullName>
    </recommendedName>
</protein>
<dbReference type="GO" id="GO:0005634">
    <property type="term" value="C:nucleus"/>
    <property type="evidence" value="ECO:0007669"/>
    <property type="project" value="UniProtKB-SubCell"/>
</dbReference>
<sequence>MAAVIVARRRRRHDRQRRERIFSVRVTLFGMAEEKIIETYRLSGDAILELLREVGTDLDPVTRRSHAVPAMAKLLATLHFLASGSFQRTVTISSGISQSVFSSALSQHRFYAVAGFPKIIGAIDCTHVQLVPPSDREHIYRNRKHTHSLNVQVVCDSKGIITNIVAKYSGSVHDSFILRNSAFFSNLRDGEYGDGWLLGDSVYPLHPFLLTPVMNPTTPGEHRYNQAHISTRNIVECTFSVLKSRFRCLDRTGGALLYSPQKVAQITIVCCILHNIVKRQGIEHDAMDVEEDCHHWPHAGPPNAAGLQTRANLILTNFS</sequence>
<evidence type="ECO:0000256" key="3">
    <source>
        <dbReference type="ARBA" id="ARBA00006958"/>
    </source>
</evidence>
<reference evidence="9" key="2">
    <citation type="submission" date="2025-09" db="UniProtKB">
        <authorList>
            <consortium name="Ensembl"/>
        </authorList>
    </citation>
    <scope>IDENTIFICATION</scope>
</reference>
<keyword evidence="6" id="KW-0378">Hydrolase</keyword>
<dbReference type="InterPro" id="IPR027806">
    <property type="entry name" value="HARBI1_dom"/>
</dbReference>
<dbReference type="GO" id="GO:0046872">
    <property type="term" value="F:metal ion binding"/>
    <property type="evidence" value="ECO:0007669"/>
    <property type="project" value="UniProtKB-KW"/>
</dbReference>
<name>A0A3B4VLK6_SERDU</name>
<dbReference type="PANTHER" id="PTHR22930">
    <property type="match status" value="1"/>
</dbReference>
<dbReference type="InterPro" id="IPR045249">
    <property type="entry name" value="HARBI1-like"/>
</dbReference>
<keyword evidence="7" id="KW-0539">Nucleus</keyword>
<comment type="subcellular location">
    <subcellularLocation>
        <location evidence="2">Nucleus</location>
    </subcellularLocation>
</comment>
<evidence type="ECO:0000256" key="1">
    <source>
        <dbReference type="ARBA" id="ARBA00001968"/>
    </source>
</evidence>
<dbReference type="Proteomes" id="UP000261420">
    <property type="component" value="Unplaced"/>
</dbReference>
<accession>A0A3B4VLK6</accession>
<evidence type="ECO:0000256" key="2">
    <source>
        <dbReference type="ARBA" id="ARBA00004123"/>
    </source>
</evidence>
<evidence type="ECO:0000256" key="6">
    <source>
        <dbReference type="ARBA" id="ARBA00022801"/>
    </source>
</evidence>
<evidence type="ECO:0000256" key="4">
    <source>
        <dbReference type="ARBA" id="ARBA00022722"/>
    </source>
</evidence>